<comment type="caution">
    <text evidence="6">The sequence shown here is derived from an EMBL/GenBank/DDBJ whole genome shotgun (WGS) entry which is preliminary data.</text>
</comment>
<keyword evidence="1 4" id="KW-0732">Signal</keyword>
<feature type="domain" description="M23ase beta-sheet core" evidence="5">
    <location>
        <begin position="311"/>
        <end position="405"/>
    </location>
</feature>
<dbReference type="Gene3D" id="6.10.250.3150">
    <property type="match status" value="1"/>
</dbReference>
<feature type="coiled-coil region" evidence="2">
    <location>
        <begin position="227"/>
        <end position="261"/>
    </location>
</feature>
<dbReference type="PANTHER" id="PTHR21666:SF289">
    <property type="entry name" value="L-ALA--D-GLU ENDOPEPTIDASE"/>
    <property type="match status" value="1"/>
</dbReference>
<feature type="coiled-coil region" evidence="2">
    <location>
        <begin position="171"/>
        <end position="198"/>
    </location>
</feature>
<dbReference type="CDD" id="cd12797">
    <property type="entry name" value="M23_peptidase"/>
    <property type="match status" value="1"/>
</dbReference>
<feature type="signal peptide" evidence="4">
    <location>
        <begin position="1"/>
        <end position="40"/>
    </location>
</feature>
<feature type="chain" id="PRO_5026899324" evidence="4">
    <location>
        <begin position="41"/>
        <end position="409"/>
    </location>
</feature>
<gene>
    <name evidence="6" type="ORF">FYJ74_08570</name>
</gene>
<dbReference type="InterPro" id="IPR016047">
    <property type="entry name" value="M23ase_b-sheet_dom"/>
</dbReference>
<accession>A0A6L5YDB5</accession>
<reference evidence="6 7" key="1">
    <citation type="submission" date="2019-08" db="EMBL/GenBank/DDBJ databases">
        <title>In-depth cultivation of the pig gut microbiome towards novel bacterial diversity and tailored functional studies.</title>
        <authorList>
            <person name="Wylensek D."/>
            <person name="Hitch T.C.A."/>
            <person name="Clavel T."/>
        </authorList>
    </citation>
    <scope>NUCLEOTIDE SEQUENCE [LARGE SCALE GENOMIC DNA]</scope>
    <source>
        <strain evidence="6 7">SM-530-WT-4B</strain>
    </source>
</reference>
<dbReference type="InterPro" id="IPR050570">
    <property type="entry name" value="Cell_wall_metabolism_enzyme"/>
</dbReference>
<evidence type="ECO:0000256" key="2">
    <source>
        <dbReference type="SAM" id="Coils"/>
    </source>
</evidence>
<dbReference type="Gene3D" id="2.70.70.10">
    <property type="entry name" value="Glucose Permease (Domain IIA)"/>
    <property type="match status" value="1"/>
</dbReference>
<protein>
    <submittedName>
        <fullName evidence="6">Peptidoglycan DD-metalloendopeptidase family protein</fullName>
    </submittedName>
</protein>
<dbReference type="AlphaFoldDB" id="A0A6L5YDB5"/>
<evidence type="ECO:0000313" key="6">
    <source>
        <dbReference type="EMBL" id="MST56083.1"/>
    </source>
</evidence>
<dbReference type="SUPFAM" id="SSF57997">
    <property type="entry name" value="Tropomyosin"/>
    <property type="match status" value="1"/>
</dbReference>
<name>A0A6L5YDB5_9BACT</name>
<dbReference type="PANTHER" id="PTHR21666">
    <property type="entry name" value="PEPTIDASE-RELATED"/>
    <property type="match status" value="1"/>
</dbReference>
<dbReference type="SUPFAM" id="SSF51261">
    <property type="entry name" value="Duplicated hybrid motif"/>
    <property type="match status" value="1"/>
</dbReference>
<evidence type="ECO:0000256" key="3">
    <source>
        <dbReference type="SAM" id="MobiDB-lite"/>
    </source>
</evidence>
<proteinExistence type="predicted"/>
<evidence type="ECO:0000259" key="5">
    <source>
        <dbReference type="Pfam" id="PF01551"/>
    </source>
</evidence>
<evidence type="ECO:0000256" key="1">
    <source>
        <dbReference type="ARBA" id="ARBA00022729"/>
    </source>
</evidence>
<keyword evidence="7" id="KW-1185">Reference proteome</keyword>
<organism evidence="6 7">
    <name type="scientific">Pyramidobacter porci</name>
    <dbReference type="NCBI Taxonomy" id="2605789"/>
    <lineage>
        <taxon>Bacteria</taxon>
        <taxon>Thermotogati</taxon>
        <taxon>Synergistota</taxon>
        <taxon>Synergistia</taxon>
        <taxon>Synergistales</taxon>
        <taxon>Dethiosulfovibrionaceae</taxon>
        <taxon>Pyramidobacter</taxon>
    </lineage>
</organism>
<dbReference type="Pfam" id="PF01551">
    <property type="entry name" value="Peptidase_M23"/>
    <property type="match status" value="1"/>
</dbReference>
<keyword evidence="2" id="KW-0175">Coiled coil</keyword>
<dbReference type="EMBL" id="VUNH01000009">
    <property type="protein sequence ID" value="MST56083.1"/>
    <property type="molecule type" value="Genomic_DNA"/>
</dbReference>
<sequence>MRLPRFRICALPGSKYRLRPGKFAWLSVCLALALGSPALSAPSLDDKIAQQKKQLDLLNKRIQYHTRELAEAKAKEKGYLRELSVFDHRVQQSEEQIALLDLQIEKNERELKEVAESIEGHNKRIRTLQDILSKRCVAIYKYGGAADLNVMLSAADLAELNNLTYLMNRLSRQDEKDIEALEAERLALKSDELKLQQTRGQLAQRHKQRTREQQANKQAGAHRRELLARVEKDKKAHEAAMRESEEAERALQKKIDEYLKKKALAAQQGNNKGGRIPAYEGNGKFDWPVPDRKVTSRFGLRVHPRFKTKRQHTGIDIASSLGTPIKTAGAGEVIFAGWMRGYGQVVIIDHGGGYATVYAHMSKIQVDEGDTVKRGATIGRVGMTGVATGPHLHFEVRVNGEARNPLKYL</sequence>
<dbReference type="GO" id="GO:0004222">
    <property type="term" value="F:metalloendopeptidase activity"/>
    <property type="evidence" value="ECO:0007669"/>
    <property type="project" value="TreeGrafter"/>
</dbReference>
<dbReference type="RefSeq" id="WP_154529170.1">
    <property type="nucleotide sequence ID" value="NZ_VUNH01000009.1"/>
</dbReference>
<dbReference type="InterPro" id="IPR011055">
    <property type="entry name" value="Dup_hybrid_motif"/>
</dbReference>
<dbReference type="Proteomes" id="UP000473699">
    <property type="component" value="Unassembled WGS sequence"/>
</dbReference>
<evidence type="ECO:0000256" key="4">
    <source>
        <dbReference type="SAM" id="SignalP"/>
    </source>
</evidence>
<dbReference type="FunFam" id="2.70.70.10:FF:000006">
    <property type="entry name" value="M23 family peptidase"/>
    <property type="match status" value="1"/>
</dbReference>
<feature type="coiled-coil region" evidence="2">
    <location>
        <begin position="48"/>
        <end position="124"/>
    </location>
</feature>
<feature type="region of interest" description="Disordered" evidence="3">
    <location>
        <begin position="198"/>
        <end position="225"/>
    </location>
</feature>
<evidence type="ECO:0000313" key="7">
    <source>
        <dbReference type="Proteomes" id="UP000473699"/>
    </source>
</evidence>